<feature type="region of interest" description="Disordered" evidence="1">
    <location>
        <begin position="236"/>
        <end position="261"/>
    </location>
</feature>
<evidence type="ECO:0008006" key="5">
    <source>
        <dbReference type="Google" id="ProtNLM"/>
    </source>
</evidence>
<keyword evidence="2" id="KW-0732">Signal</keyword>
<reference evidence="3 4" key="1">
    <citation type="submission" date="2019-02" db="EMBL/GenBank/DDBJ databases">
        <title>Genome sequencing of the rare red list fungi Bondarzewia mesenterica.</title>
        <authorList>
            <person name="Buettner E."/>
            <person name="Kellner H."/>
        </authorList>
    </citation>
    <scope>NUCLEOTIDE SEQUENCE [LARGE SCALE GENOMIC DNA]</scope>
    <source>
        <strain evidence="3 4">DSM 108281</strain>
    </source>
</reference>
<feature type="signal peptide" evidence="2">
    <location>
        <begin position="1"/>
        <end position="19"/>
    </location>
</feature>
<feature type="chain" id="PRO_5020713010" description="Carbohydrate-binding module family 19 domain-containing protein" evidence="2">
    <location>
        <begin position="20"/>
        <end position="261"/>
    </location>
</feature>
<evidence type="ECO:0000313" key="4">
    <source>
        <dbReference type="Proteomes" id="UP000310158"/>
    </source>
</evidence>
<evidence type="ECO:0000256" key="1">
    <source>
        <dbReference type="SAM" id="MobiDB-lite"/>
    </source>
</evidence>
<dbReference type="Proteomes" id="UP000310158">
    <property type="component" value="Unassembled WGS sequence"/>
</dbReference>
<proteinExistence type="predicted"/>
<comment type="caution">
    <text evidence="3">The sequence shown here is derived from an EMBL/GenBank/DDBJ whole genome shotgun (WGS) entry which is preliminary data.</text>
</comment>
<dbReference type="OrthoDB" id="2802667at2759"/>
<dbReference type="EMBL" id="SGPL01000374">
    <property type="protein sequence ID" value="THH13240.1"/>
    <property type="molecule type" value="Genomic_DNA"/>
</dbReference>
<evidence type="ECO:0000256" key="2">
    <source>
        <dbReference type="SAM" id="SignalP"/>
    </source>
</evidence>
<keyword evidence="4" id="KW-1185">Reference proteome</keyword>
<protein>
    <recommendedName>
        <fullName evidence="5">Carbohydrate-binding module family 19 domain-containing protein</fullName>
    </recommendedName>
</protein>
<organism evidence="3 4">
    <name type="scientific">Bondarzewia mesenterica</name>
    <dbReference type="NCBI Taxonomy" id="1095465"/>
    <lineage>
        <taxon>Eukaryota</taxon>
        <taxon>Fungi</taxon>
        <taxon>Dikarya</taxon>
        <taxon>Basidiomycota</taxon>
        <taxon>Agaricomycotina</taxon>
        <taxon>Agaricomycetes</taxon>
        <taxon>Russulales</taxon>
        <taxon>Bondarzewiaceae</taxon>
        <taxon>Bondarzewia</taxon>
    </lineage>
</organism>
<accession>A0A4S4LST9</accession>
<gene>
    <name evidence="3" type="ORF">EW146_g6962</name>
</gene>
<dbReference type="AlphaFoldDB" id="A0A4S4LST9"/>
<name>A0A4S4LST9_9AGAM</name>
<sequence>MAPILIIFLSLLASCVVSAQPLSLDNSTLLANGQNAQSLNAEFADLKKTDACNDGETACIDNAFALCNGTSWTTQRCPSGKQCFALPSIRNNGTFVACTSQNNAQSIISATGAKGGIVSMEISNKNVSLPTANATSVTDGGDEEGTVTVTITIPATGSTTLPSETQTLAPAAASSLISSLTANAVFSIATILPSNSTSTFTQSTSTSASAITSAISSCSDTASVNASTSTNISTPTNIQLTARPSSGTAAPTSTVAANYGY</sequence>
<evidence type="ECO:0000313" key="3">
    <source>
        <dbReference type="EMBL" id="THH13240.1"/>
    </source>
</evidence>
<feature type="compositionally biased region" description="Polar residues" evidence="1">
    <location>
        <begin position="239"/>
        <end position="261"/>
    </location>
</feature>